<evidence type="ECO:0000313" key="2">
    <source>
        <dbReference type="Proteomes" id="UP001196413"/>
    </source>
</evidence>
<gene>
    <name evidence="1" type="ORF">KIN20_030602</name>
</gene>
<keyword evidence="2" id="KW-1185">Reference proteome</keyword>
<dbReference type="EMBL" id="JAHQIW010006442">
    <property type="protein sequence ID" value="KAJ1369195.1"/>
    <property type="molecule type" value="Genomic_DNA"/>
</dbReference>
<evidence type="ECO:0000313" key="1">
    <source>
        <dbReference type="EMBL" id="KAJ1369195.1"/>
    </source>
</evidence>
<reference evidence="1" key="1">
    <citation type="submission" date="2021-06" db="EMBL/GenBank/DDBJ databases">
        <title>Parelaphostrongylus tenuis whole genome reference sequence.</title>
        <authorList>
            <person name="Garwood T.J."/>
            <person name="Larsen P.A."/>
            <person name="Fountain-Jones N.M."/>
            <person name="Garbe J.R."/>
            <person name="Macchietto M.G."/>
            <person name="Kania S.A."/>
            <person name="Gerhold R.W."/>
            <person name="Richards J.E."/>
            <person name="Wolf T.M."/>
        </authorList>
    </citation>
    <scope>NUCLEOTIDE SEQUENCE</scope>
    <source>
        <strain evidence="1">MNPRO001-30</strain>
        <tissue evidence="1">Meninges</tissue>
    </source>
</reference>
<protein>
    <submittedName>
        <fullName evidence="1">Uncharacterized protein</fullName>
    </submittedName>
</protein>
<proteinExistence type="predicted"/>
<dbReference type="AlphaFoldDB" id="A0AAD5R428"/>
<organism evidence="1 2">
    <name type="scientific">Parelaphostrongylus tenuis</name>
    <name type="common">Meningeal worm</name>
    <dbReference type="NCBI Taxonomy" id="148309"/>
    <lineage>
        <taxon>Eukaryota</taxon>
        <taxon>Metazoa</taxon>
        <taxon>Ecdysozoa</taxon>
        <taxon>Nematoda</taxon>
        <taxon>Chromadorea</taxon>
        <taxon>Rhabditida</taxon>
        <taxon>Rhabditina</taxon>
        <taxon>Rhabditomorpha</taxon>
        <taxon>Strongyloidea</taxon>
        <taxon>Metastrongylidae</taxon>
        <taxon>Parelaphostrongylus</taxon>
    </lineage>
</organism>
<sequence length="134" mass="14148">MAYTVVANSVKLSGIATSEEGANGFSECLVMQTVKKEHGNMVNCIIVSSMVTAICSGMVDDVCITRANKMAKKNGCSQSSLVDIKKSFGMTANIIMANCSNAMWRSVIERAIRILALGPFGSHFFSAVVTAGGN</sequence>
<accession>A0AAD5R428</accession>
<comment type="caution">
    <text evidence="1">The sequence shown here is derived from an EMBL/GenBank/DDBJ whole genome shotgun (WGS) entry which is preliminary data.</text>
</comment>
<dbReference type="Proteomes" id="UP001196413">
    <property type="component" value="Unassembled WGS sequence"/>
</dbReference>
<name>A0AAD5R428_PARTN</name>